<dbReference type="GeneID" id="97264932"/>
<keyword evidence="2" id="KW-1185">Reference proteome</keyword>
<evidence type="ECO:0000313" key="1">
    <source>
        <dbReference type="EMBL" id="MFK8293450.1"/>
    </source>
</evidence>
<protein>
    <submittedName>
        <fullName evidence="1">Uncharacterized protein</fullName>
    </submittedName>
</protein>
<evidence type="ECO:0000313" key="2">
    <source>
        <dbReference type="Proteomes" id="UP001622370"/>
    </source>
</evidence>
<organism evidence="1 2">
    <name type="scientific">Capnocytophaga stomatis</name>
    <dbReference type="NCBI Taxonomy" id="1848904"/>
    <lineage>
        <taxon>Bacteria</taxon>
        <taxon>Pseudomonadati</taxon>
        <taxon>Bacteroidota</taxon>
        <taxon>Flavobacteriia</taxon>
        <taxon>Flavobacteriales</taxon>
        <taxon>Flavobacteriaceae</taxon>
        <taxon>Capnocytophaga</taxon>
    </lineage>
</organism>
<dbReference type="RefSeq" id="WP_255320946.1">
    <property type="nucleotide sequence ID" value="NZ_BOPJ01000003.1"/>
</dbReference>
<dbReference type="Proteomes" id="UP001622370">
    <property type="component" value="Unassembled WGS sequence"/>
</dbReference>
<sequence length="42" mass="5061">MDIFSRVSLRPWRRSVKKINKWNVENLYCLSVASLEIFSEMN</sequence>
<proteinExistence type="predicted"/>
<gene>
    <name evidence="1" type="ORF">ACI76L_06615</name>
</gene>
<name>A0ABW8QBF9_9FLAO</name>
<comment type="caution">
    <text evidence="1">The sequence shown here is derived from an EMBL/GenBank/DDBJ whole genome shotgun (WGS) entry which is preliminary data.</text>
</comment>
<accession>A0ABW8QBF9</accession>
<reference evidence="1 2" key="1">
    <citation type="journal article" date="2016" name="Sci. Rep.">
        <title>Whole genome sequencing identifies a novel species of the genus Capnocytophaga isolated from dog and cat bite wounds in humans.</title>
        <authorList>
            <person name="Zangenah S."/>
            <person name="Abbasi N."/>
            <person name="Andersson A.F."/>
            <person name="Bergman P."/>
        </authorList>
    </citation>
    <scope>NUCLEOTIDE SEQUENCE [LARGE SCALE GENOMIC DNA]</scope>
    <source>
        <strain evidence="1 2">W5</strain>
    </source>
</reference>
<dbReference type="EMBL" id="JBJGWJ010000003">
    <property type="protein sequence ID" value="MFK8293450.1"/>
    <property type="molecule type" value="Genomic_DNA"/>
</dbReference>